<feature type="transmembrane region" description="Helical" evidence="11">
    <location>
        <begin position="726"/>
        <end position="746"/>
    </location>
</feature>
<dbReference type="GO" id="GO:0016020">
    <property type="term" value="C:membrane"/>
    <property type="evidence" value="ECO:0007669"/>
    <property type="project" value="InterPro"/>
</dbReference>
<keyword evidence="4 11" id="KW-1133">Transmembrane helix</keyword>
<evidence type="ECO:0000256" key="11">
    <source>
        <dbReference type="SAM" id="Phobius"/>
    </source>
</evidence>
<evidence type="ECO:0000256" key="10">
    <source>
        <dbReference type="SAM" id="MobiDB-lite"/>
    </source>
</evidence>
<evidence type="ECO:0000256" key="4">
    <source>
        <dbReference type="ARBA" id="ARBA00022989"/>
    </source>
</evidence>
<evidence type="ECO:0000256" key="8">
    <source>
        <dbReference type="ARBA" id="ARBA00060429"/>
    </source>
</evidence>
<gene>
    <name evidence="13" type="primary">PTCHD3</name>
</gene>
<dbReference type="Pfam" id="PF02460">
    <property type="entry name" value="Patched"/>
    <property type="match status" value="1"/>
</dbReference>
<evidence type="ECO:0000256" key="3">
    <source>
        <dbReference type="ARBA" id="ARBA00022692"/>
    </source>
</evidence>
<evidence type="ECO:0000256" key="6">
    <source>
        <dbReference type="ARBA" id="ARBA00023180"/>
    </source>
</evidence>
<keyword evidence="3 11" id="KW-0812">Transmembrane</keyword>
<feature type="region of interest" description="Disordered" evidence="10">
    <location>
        <begin position="1"/>
        <end position="21"/>
    </location>
</feature>
<dbReference type="PANTHER" id="PTHR10796">
    <property type="entry name" value="PATCHED-RELATED"/>
    <property type="match status" value="1"/>
</dbReference>
<feature type="transmembrane region" description="Helical" evidence="11">
    <location>
        <begin position="337"/>
        <end position="359"/>
    </location>
</feature>
<evidence type="ECO:0000256" key="1">
    <source>
        <dbReference type="ARBA" id="ARBA00005585"/>
    </source>
</evidence>
<dbReference type="InterPro" id="IPR003392">
    <property type="entry name" value="PTHD_SSD"/>
</dbReference>
<dbReference type="Gene3D" id="1.20.1640.10">
    <property type="entry name" value="Multidrug efflux transporter AcrB transmembrane domain"/>
    <property type="match status" value="2"/>
</dbReference>
<dbReference type="GO" id="GO:0097225">
    <property type="term" value="C:sperm midpiece"/>
    <property type="evidence" value="ECO:0007669"/>
    <property type="project" value="UniProtKB-ARBA"/>
</dbReference>
<reference evidence="13" key="3">
    <citation type="submission" date="2025-09" db="UniProtKB">
        <authorList>
            <consortium name="Ensembl"/>
        </authorList>
    </citation>
    <scope>IDENTIFICATION</scope>
</reference>
<sequence length="878" mass="98344">SKCTLQAGLEPAQPATPPPRNFRWRTDCIEKPLSRLLMALGRAVGSHPWPFFILPMLISAALGGGFYFLKDNETNDTEEQFTPVHGPAKLERTFVKQNFPLDASAFSAQRLYSEGTFASLIVSPVPPGNNILSEEAFAQIVGLDALVRNLSVRDGGRDVTFAEVCAKARGRCVQNEILEMIDWDPAQIERSPIAFPQHMVQGRGLVFLGNSLGGVTVNESGFVQRAEALRLYYFLEENSEMQIMETCYCFMSIFSQISCFTSKSREEELEANSKEVIPLFSVTYFLAIGFSVVSCLRLDNVRNKAWVAIAGVISAGLAVLSSFGMLLYIGVPFPMTVANAPFLILGIGVDDMFIMISSWQKTKVHDEVKNRMAHTYKEAAISITITTLTDALAFYVGISTPFPSVKSFCLYTGTAVVFCYIYNITFFGAFLALNGRREYSNRHWLTCRKVPVESSPEKSAIYSICCTGGTYDKNTGTEEIHPVNNFFLKYYGPFLTKPWTVFFVVLLYAGYLSVSIYGCFQIKEGIDIKNLAPDDSYVVNYYNDDKEYFTEYGPNVMIVVTDEFPYWNNTARVSLTRSLEKFLNLPFIDKGLFLSWLDHYEMYANLTLLDISDETKFKANLSHFLELNYFKQDVNFTNNEIYASRFFIQTVNITNAADEENMLNKLRDTAKEASVDGLNFLVYHPAFIYLDQFAVVVDNTIQNILLATGAILVVSFLLIPNPLCSLWVTFSIASVIVGVAGFMALWDVNLDCISMIILVVCIGFSVDFSAHISYAFVSSNKTSAKEKAVEALFTLGYPIVQGALSTILGVVVLSVSKSYIFRTFFKIMFLVILFGAIHGIIYFPVFMLLFDIYKSLCNVINKGSKRTNEPVALSNFRI</sequence>
<dbReference type="OrthoDB" id="6510177at2759"/>
<keyword evidence="6" id="KW-0325">Glycoprotein</keyword>
<feature type="transmembrane region" description="Helical" evidence="11">
    <location>
        <begin position="789"/>
        <end position="815"/>
    </location>
</feature>
<proteinExistence type="inferred from homology"/>
<organism evidence="13 14">
    <name type="scientific">Scleropages formosus</name>
    <name type="common">Asian bonytongue</name>
    <name type="synonym">Osteoglossum formosum</name>
    <dbReference type="NCBI Taxonomy" id="113540"/>
    <lineage>
        <taxon>Eukaryota</taxon>
        <taxon>Metazoa</taxon>
        <taxon>Chordata</taxon>
        <taxon>Craniata</taxon>
        <taxon>Vertebrata</taxon>
        <taxon>Euteleostomi</taxon>
        <taxon>Actinopterygii</taxon>
        <taxon>Neopterygii</taxon>
        <taxon>Teleostei</taxon>
        <taxon>Osteoglossocephala</taxon>
        <taxon>Osteoglossomorpha</taxon>
        <taxon>Osteoglossiformes</taxon>
        <taxon>Osteoglossidae</taxon>
        <taxon>Scleropages</taxon>
    </lineage>
</organism>
<evidence type="ECO:0000256" key="2">
    <source>
        <dbReference type="ARBA" id="ARBA00022475"/>
    </source>
</evidence>
<dbReference type="FunFam" id="1.20.1640.10:FF:000013">
    <property type="entry name" value="PaTched Related family"/>
    <property type="match status" value="1"/>
</dbReference>
<evidence type="ECO:0000256" key="9">
    <source>
        <dbReference type="ARBA" id="ARBA00074262"/>
    </source>
</evidence>
<accession>A0A8C9SLD6</accession>
<evidence type="ECO:0000256" key="7">
    <source>
        <dbReference type="ARBA" id="ARBA00057027"/>
    </source>
</evidence>
<evidence type="ECO:0000313" key="13">
    <source>
        <dbReference type="Ensembl" id="ENSSFOP00015038426.1"/>
    </source>
</evidence>
<feature type="transmembrane region" description="Helical" evidence="11">
    <location>
        <begin position="701"/>
        <end position="719"/>
    </location>
</feature>
<comment type="function">
    <text evidence="7">May play a role in sperm development or sperm function. However, does not appear to have an essential role in spermatogenesis or male fertility.</text>
</comment>
<feature type="transmembrane region" description="Helical" evidence="11">
    <location>
        <begin position="827"/>
        <end position="850"/>
    </location>
</feature>
<feature type="transmembrane region" description="Helical" evidence="11">
    <location>
        <begin position="499"/>
        <end position="518"/>
    </location>
</feature>
<evidence type="ECO:0000259" key="12">
    <source>
        <dbReference type="PROSITE" id="PS50156"/>
    </source>
</evidence>
<reference evidence="13 14" key="1">
    <citation type="submission" date="2019-04" db="EMBL/GenBank/DDBJ databases">
        <authorList>
            <consortium name="Wellcome Sanger Institute Data Sharing"/>
        </authorList>
    </citation>
    <scope>NUCLEOTIDE SEQUENCE [LARGE SCALE GENOMIC DNA]</scope>
</reference>
<dbReference type="SUPFAM" id="SSF82866">
    <property type="entry name" value="Multidrug efflux transporter AcrB transmembrane domain"/>
    <property type="match status" value="2"/>
</dbReference>
<reference evidence="13" key="2">
    <citation type="submission" date="2025-08" db="UniProtKB">
        <authorList>
            <consortium name="Ensembl"/>
        </authorList>
    </citation>
    <scope>IDENTIFICATION</scope>
</reference>
<keyword evidence="5 11" id="KW-0472">Membrane</keyword>
<feature type="transmembrane region" description="Helical" evidence="11">
    <location>
        <begin position="305"/>
        <end position="331"/>
    </location>
</feature>
<name>A0A8C9SLD6_SCLFO</name>
<dbReference type="PANTHER" id="PTHR10796:SF60">
    <property type="entry name" value="PATCHED DOMAIN-CONTAINING PROTEIN 3"/>
    <property type="match status" value="1"/>
</dbReference>
<dbReference type="Proteomes" id="UP000694397">
    <property type="component" value="Chromosome 19"/>
</dbReference>
<dbReference type="AlphaFoldDB" id="A0A8C9SLD6"/>
<feature type="transmembrane region" description="Helical" evidence="11">
    <location>
        <begin position="276"/>
        <end position="298"/>
    </location>
</feature>
<protein>
    <recommendedName>
        <fullName evidence="9">Patched domain-containing protein 3</fullName>
    </recommendedName>
</protein>
<feature type="transmembrane region" description="Helical" evidence="11">
    <location>
        <begin position="379"/>
        <end position="398"/>
    </location>
</feature>
<evidence type="ECO:0000313" key="14">
    <source>
        <dbReference type="Proteomes" id="UP000694397"/>
    </source>
</evidence>
<dbReference type="Ensembl" id="ENSSFOT00015080218.1">
    <property type="protein sequence ID" value="ENSSFOP00015038426.1"/>
    <property type="gene ID" value="ENSSFOG00015030980.1"/>
</dbReference>
<comment type="subcellular location">
    <subcellularLocation>
        <location evidence="8">Cell projection</location>
        <location evidence="8">Cilium</location>
        <location evidence="8">Flagellum membrane</location>
        <topology evidence="8">Multi-pass membrane protein</topology>
    </subcellularLocation>
</comment>
<dbReference type="InterPro" id="IPR051697">
    <property type="entry name" value="Patched_domain-protein"/>
</dbReference>
<dbReference type="InterPro" id="IPR000731">
    <property type="entry name" value="SSD"/>
</dbReference>
<feature type="transmembrane region" description="Helical" evidence="11">
    <location>
        <begin position="752"/>
        <end position="777"/>
    </location>
</feature>
<dbReference type="PROSITE" id="PS50156">
    <property type="entry name" value="SSD"/>
    <property type="match status" value="1"/>
</dbReference>
<feature type="domain" description="SSD" evidence="12">
    <location>
        <begin position="276"/>
        <end position="433"/>
    </location>
</feature>
<dbReference type="GeneTree" id="ENSGT00940000158727"/>
<keyword evidence="2" id="KW-1003">Cell membrane</keyword>
<evidence type="ECO:0000256" key="5">
    <source>
        <dbReference type="ARBA" id="ARBA00023136"/>
    </source>
</evidence>
<comment type="similarity">
    <text evidence="1">Belongs to the patched family.</text>
</comment>
<keyword evidence="14" id="KW-1185">Reference proteome</keyword>
<feature type="transmembrane region" description="Helical" evidence="11">
    <location>
        <begin position="410"/>
        <end position="433"/>
    </location>
</feature>